<keyword evidence="5 6" id="KW-0472">Membrane</keyword>
<sequence>MKNLVSISIMLIVLLLFVFFNWDWIMQLRSQDVTEFTENVEELGYGVLLITIPLMMIQNIITLFPILILIMLHFMSFGMIQGFLFSFIGTTLGTILCFWLARSMGEKWVNRFWAKKEKKFSKILHLISSYGVLMIVLLRSIPIMPSNLISISAAVSPMEMKPYLISTVVGNISMIWLLSLLSSFLWIEGNLYTSYLIGYLLFSVTIVGFYGIRFYRRLKPQVNDHSS</sequence>
<dbReference type="GO" id="GO:0005886">
    <property type="term" value="C:plasma membrane"/>
    <property type="evidence" value="ECO:0007669"/>
    <property type="project" value="UniProtKB-SubCell"/>
</dbReference>
<feature type="transmembrane region" description="Helical" evidence="6">
    <location>
        <begin position="7"/>
        <end position="25"/>
    </location>
</feature>
<name>A0A3A9KAE4_9BACI</name>
<reference evidence="8 9" key="1">
    <citation type="submission" date="2017-10" db="EMBL/GenBank/DDBJ databases">
        <title>Bacillus sp. nov., a halophilic bacterium isolated from a Keqin Lake.</title>
        <authorList>
            <person name="Wang H."/>
        </authorList>
    </citation>
    <scope>NUCLEOTIDE SEQUENCE [LARGE SCALE GENOMIC DNA]</scope>
    <source>
        <strain evidence="8 9">KCTC 13187</strain>
    </source>
</reference>
<evidence type="ECO:0000256" key="4">
    <source>
        <dbReference type="ARBA" id="ARBA00022989"/>
    </source>
</evidence>
<evidence type="ECO:0000256" key="2">
    <source>
        <dbReference type="ARBA" id="ARBA00022475"/>
    </source>
</evidence>
<keyword evidence="9" id="KW-1185">Reference proteome</keyword>
<dbReference type="EMBL" id="PDOE01000001">
    <property type="protein sequence ID" value="RKL69179.1"/>
    <property type="molecule type" value="Genomic_DNA"/>
</dbReference>
<evidence type="ECO:0000256" key="6">
    <source>
        <dbReference type="RuleBase" id="RU366058"/>
    </source>
</evidence>
<keyword evidence="3 6" id="KW-0812">Transmembrane</keyword>
<keyword evidence="4 6" id="KW-1133">Transmembrane helix</keyword>
<dbReference type="RefSeq" id="WP_110936182.1">
    <property type="nucleotide sequence ID" value="NZ_KZ614146.1"/>
</dbReference>
<dbReference type="InterPro" id="IPR032816">
    <property type="entry name" value="VTT_dom"/>
</dbReference>
<dbReference type="PANTHER" id="PTHR12677">
    <property type="entry name" value="GOLGI APPARATUS MEMBRANE PROTEIN TVP38-RELATED"/>
    <property type="match status" value="1"/>
</dbReference>
<dbReference type="PANTHER" id="PTHR12677:SF59">
    <property type="entry name" value="GOLGI APPARATUS MEMBRANE PROTEIN TVP38-RELATED"/>
    <property type="match status" value="1"/>
</dbReference>
<dbReference type="Pfam" id="PF09335">
    <property type="entry name" value="VTT_dom"/>
    <property type="match status" value="1"/>
</dbReference>
<feature type="transmembrane region" description="Helical" evidence="6">
    <location>
        <begin position="45"/>
        <end position="70"/>
    </location>
</feature>
<feature type="domain" description="VTT" evidence="7">
    <location>
        <begin position="64"/>
        <end position="181"/>
    </location>
</feature>
<dbReference type="InterPro" id="IPR015414">
    <property type="entry name" value="TMEM64"/>
</dbReference>
<evidence type="ECO:0000313" key="8">
    <source>
        <dbReference type="EMBL" id="RKL69179.1"/>
    </source>
</evidence>
<proteinExistence type="inferred from homology"/>
<feature type="transmembrane region" description="Helical" evidence="6">
    <location>
        <begin position="163"/>
        <end position="186"/>
    </location>
</feature>
<protein>
    <recommendedName>
        <fullName evidence="6">TVP38/TMEM64 family membrane protein</fullName>
    </recommendedName>
</protein>
<feature type="transmembrane region" description="Helical" evidence="6">
    <location>
        <begin position="123"/>
        <end position="142"/>
    </location>
</feature>
<comment type="similarity">
    <text evidence="6">Belongs to the TVP38/TMEM64 family.</text>
</comment>
<keyword evidence="2 6" id="KW-1003">Cell membrane</keyword>
<accession>A0A3A9KAE4</accession>
<evidence type="ECO:0000256" key="3">
    <source>
        <dbReference type="ARBA" id="ARBA00022692"/>
    </source>
</evidence>
<organism evidence="8 9">
    <name type="scientific">Salipaludibacillus neizhouensis</name>
    <dbReference type="NCBI Taxonomy" id="885475"/>
    <lineage>
        <taxon>Bacteria</taxon>
        <taxon>Bacillati</taxon>
        <taxon>Bacillota</taxon>
        <taxon>Bacilli</taxon>
        <taxon>Bacillales</taxon>
        <taxon>Bacillaceae</taxon>
    </lineage>
</organism>
<evidence type="ECO:0000256" key="5">
    <source>
        <dbReference type="ARBA" id="ARBA00023136"/>
    </source>
</evidence>
<evidence type="ECO:0000313" key="9">
    <source>
        <dbReference type="Proteomes" id="UP000281498"/>
    </source>
</evidence>
<dbReference type="Proteomes" id="UP000281498">
    <property type="component" value="Unassembled WGS sequence"/>
</dbReference>
<feature type="transmembrane region" description="Helical" evidence="6">
    <location>
        <begin position="192"/>
        <end position="212"/>
    </location>
</feature>
<dbReference type="AlphaFoldDB" id="A0A3A9KAE4"/>
<comment type="subcellular location">
    <subcellularLocation>
        <location evidence="1 6">Cell membrane</location>
        <topology evidence="1 6">Multi-pass membrane protein</topology>
    </subcellularLocation>
</comment>
<feature type="transmembrane region" description="Helical" evidence="6">
    <location>
        <begin position="82"/>
        <end position="101"/>
    </location>
</feature>
<comment type="caution">
    <text evidence="8">The sequence shown here is derived from an EMBL/GenBank/DDBJ whole genome shotgun (WGS) entry which is preliminary data.</text>
</comment>
<dbReference type="OrthoDB" id="2381682at2"/>
<gene>
    <name evidence="8" type="ORF">CR203_03870</name>
</gene>
<evidence type="ECO:0000259" key="7">
    <source>
        <dbReference type="Pfam" id="PF09335"/>
    </source>
</evidence>
<evidence type="ECO:0000256" key="1">
    <source>
        <dbReference type="ARBA" id="ARBA00004651"/>
    </source>
</evidence>